<evidence type="ECO:0000259" key="2">
    <source>
        <dbReference type="PROSITE" id="PS50943"/>
    </source>
</evidence>
<dbReference type="SMART" id="SM00530">
    <property type="entry name" value="HTH_XRE"/>
    <property type="match status" value="1"/>
</dbReference>
<evidence type="ECO:0000256" key="1">
    <source>
        <dbReference type="ARBA" id="ARBA00023125"/>
    </source>
</evidence>
<feature type="domain" description="HTH cro/C1-type" evidence="2">
    <location>
        <begin position="16"/>
        <end position="67"/>
    </location>
</feature>
<dbReference type="Gene3D" id="1.10.260.40">
    <property type="entry name" value="lambda repressor-like DNA-binding domains"/>
    <property type="match status" value="1"/>
</dbReference>
<dbReference type="PANTHER" id="PTHR46797:SF1">
    <property type="entry name" value="METHYLPHOSPHONATE SYNTHASE"/>
    <property type="match status" value="1"/>
</dbReference>
<reference evidence="3" key="1">
    <citation type="journal article" date="2020" name="J. ISSAAS">
        <title>Lactobacilli and other gastrointestinal microbiota of Peromyscus leucopus, reservoir host for agents of Lyme disease and other zoonoses in North America.</title>
        <authorList>
            <person name="Milovic A."/>
            <person name="Bassam K."/>
            <person name="Shao H."/>
            <person name="Chatzistamou I."/>
            <person name="Tufts D.M."/>
            <person name="Diuk-Wasser M."/>
            <person name="Barbour A.G."/>
        </authorList>
    </citation>
    <scope>NUCLEOTIDE SEQUENCE</scope>
    <source>
        <strain evidence="3">LL40</strain>
    </source>
</reference>
<protein>
    <recommendedName>
        <fullName evidence="2">HTH cro/C1-type domain-containing protein</fullName>
    </recommendedName>
</protein>
<dbReference type="GO" id="GO:0005829">
    <property type="term" value="C:cytosol"/>
    <property type="evidence" value="ECO:0007669"/>
    <property type="project" value="TreeGrafter"/>
</dbReference>
<evidence type="ECO:0000313" key="3">
    <source>
        <dbReference type="EMBL" id="QGT50985.1"/>
    </source>
</evidence>
<dbReference type="AlphaFoldDB" id="A0A650F4H9"/>
<dbReference type="InterPro" id="IPR010982">
    <property type="entry name" value="Lambda_DNA-bd_dom_sf"/>
</dbReference>
<dbReference type="Pfam" id="PF01381">
    <property type="entry name" value="HTH_3"/>
    <property type="match status" value="1"/>
</dbReference>
<name>A0A650F4H9_9FIRM</name>
<gene>
    <name evidence="3" type="ORF">Firmicute1046_0610</name>
</gene>
<keyword evidence="1" id="KW-0238">DNA-binding</keyword>
<dbReference type="SUPFAM" id="SSF47413">
    <property type="entry name" value="lambda repressor-like DNA-binding domains"/>
    <property type="match status" value="1"/>
</dbReference>
<dbReference type="PROSITE" id="PS50943">
    <property type="entry name" value="HTH_CROC1"/>
    <property type="match status" value="1"/>
</dbReference>
<dbReference type="GO" id="GO:0003677">
    <property type="term" value="F:DNA binding"/>
    <property type="evidence" value="ECO:0007669"/>
    <property type="project" value="UniProtKB-KW"/>
</dbReference>
<dbReference type="InterPro" id="IPR050807">
    <property type="entry name" value="TransReg_Diox_bact_type"/>
</dbReference>
<organism evidence="3">
    <name type="scientific">uncultured Bacillota bacterium</name>
    <dbReference type="NCBI Taxonomy" id="344338"/>
    <lineage>
        <taxon>Bacteria</taxon>
        <taxon>Bacillati</taxon>
        <taxon>Bacillota</taxon>
        <taxon>environmental samples</taxon>
    </lineage>
</organism>
<dbReference type="PANTHER" id="PTHR46797">
    <property type="entry name" value="HTH-TYPE TRANSCRIPTIONAL REGULATOR"/>
    <property type="match status" value="1"/>
</dbReference>
<sequence length="109" mass="12490">MLIFEFTAIGNRLFSIRKRMGMTQAEVAEAADLSMRTYSDIERGSVNMRIETILRICKALHITPDEILTTDDSSVYSKQEELWERLNACSPKDKETALKLLSVYLESLK</sequence>
<accession>A0A650F4H9</accession>
<proteinExistence type="predicted"/>
<dbReference type="GO" id="GO:0003700">
    <property type="term" value="F:DNA-binding transcription factor activity"/>
    <property type="evidence" value="ECO:0007669"/>
    <property type="project" value="TreeGrafter"/>
</dbReference>
<dbReference type="EMBL" id="MN577573">
    <property type="protein sequence ID" value="QGT50985.1"/>
    <property type="molecule type" value="Genomic_DNA"/>
</dbReference>
<dbReference type="InterPro" id="IPR001387">
    <property type="entry name" value="Cro/C1-type_HTH"/>
</dbReference>
<dbReference type="CDD" id="cd00093">
    <property type="entry name" value="HTH_XRE"/>
    <property type="match status" value="1"/>
</dbReference>